<dbReference type="SMART" id="SM00321">
    <property type="entry name" value="WSC"/>
    <property type="match status" value="1"/>
</dbReference>
<keyword evidence="5" id="KW-0768">Sushi</keyword>
<dbReference type="AlphaFoldDB" id="A0A9Q1BW88"/>
<feature type="disulfide bond" evidence="4">
    <location>
        <begin position="101"/>
        <end position="111"/>
    </location>
</feature>
<sequence length="474" mass="52055">MGKLNGAGLLMILSFWGLLSQGHGQHVGDVRLVGGSVPHEGRMELYLGVRGWFATCDKNWNILDAIVICRQLGFPGAAFAIRESEFERPMDSRLLSRTWICTGVERRLGQCRYEPTYMCNDAVGVICQGPSYLGCYSDDFGIFHSLLQEAYFVSSSLTVEGCKKFCEDSQHPIVGLKNGQECYCGDSRDVILGHEKYTDDMCQQRCSGDQRQVCGGSRTDDHDSISIFDVHLGECQDPGIPLNGIRLNDWFKFGDEVGFNCIPGYKLVGAGVIQCILTKQSGGHEVHWNDSSPICVEPSKSPPTSTVTSSESSIKPTTTVTSKKTTLKETTLYVPETTSSSTPRSTTVTTSRTIVTLSAGTTPTIHAPSSRFMTTFHPSVTTTDYKSTQVKVLASSTADIRDAAETDTMFYTELIEGQTELLPENHQPEVPNKNFLGLSEDVFLFVCIGGVFVALLVPVLILAAFKRLICSRRR</sequence>
<keyword evidence="1 8" id="KW-0732">Signal</keyword>
<dbReference type="Proteomes" id="UP001152320">
    <property type="component" value="Chromosome 11"/>
</dbReference>
<feature type="domain" description="SRCR" evidence="9">
    <location>
        <begin position="30"/>
        <end position="128"/>
    </location>
</feature>
<accession>A0A9Q1BW88</accession>
<evidence type="ECO:0000259" key="11">
    <source>
        <dbReference type="PROSITE" id="PS51212"/>
    </source>
</evidence>
<proteinExistence type="predicted"/>
<comment type="caution">
    <text evidence="12">The sequence shown here is derived from an EMBL/GenBank/DDBJ whole genome shotgun (WGS) entry which is preliminary data.</text>
</comment>
<dbReference type="GO" id="GO:0016020">
    <property type="term" value="C:membrane"/>
    <property type="evidence" value="ECO:0007669"/>
    <property type="project" value="InterPro"/>
</dbReference>
<organism evidence="12 13">
    <name type="scientific">Holothuria leucospilota</name>
    <name type="common">Black long sea cucumber</name>
    <name type="synonym">Mertensiothuria leucospilota</name>
    <dbReference type="NCBI Taxonomy" id="206669"/>
    <lineage>
        <taxon>Eukaryota</taxon>
        <taxon>Metazoa</taxon>
        <taxon>Echinodermata</taxon>
        <taxon>Eleutherozoa</taxon>
        <taxon>Echinozoa</taxon>
        <taxon>Holothuroidea</taxon>
        <taxon>Aspidochirotacea</taxon>
        <taxon>Aspidochirotida</taxon>
        <taxon>Holothuriidae</taxon>
        <taxon>Holothuria</taxon>
    </lineage>
</organism>
<dbReference type="SMART" id="SM00202">
    <property type="entry name" value="SR"/>
    <property type="match status" value="1"/>
</dbReference>
<dbReference type="InterPro" id="IPR036772">
    <property type="entry name" value="SRCR-like_dom_sf"/>
</dbReference>
<keyword evidence="7" id="KW-0472">Membrane</keyword>
<dbReference type="PROSITE" id="PS50923">
    <property type="entry name" value="SUSHI"/>
    <property type="match status" value="1"/>
</dbReference>
<keyword evidence="3 4" id="KW-1015">Disulfide bond</keyword>
<dbReference type="OrthoDB" id="9935125at2759"/>
<evidence type="ECO:0000256" key="7">
    <source>
        <dbReference type="SAM" id="Phobius"/>
    </source>
</evidence>
<keyword evidence="7" id="KW-0812">Transmembrane</keyword>
<protein>
    <submittedName>
        <fullName evidence="12">Lysyl oxidase-like 3B</fullName>
    </submittedName>
</protein>
<evidence type="ECO:0000256" key="2">
    <source>
        <dbReference type="ARBA" id="ARBA00022737"/>
    </source>
</evidence>
<dbReference type="PRINTS" id="PR00258">
    <property type="entry name" value="SPERACTRCPTR"/>
</dbReference>
<dbReference type="InterPro" id="IPR000436">
    <property type="entry name" value="Sushi_SCR_CCP_dom"/>
</dbReference>
<dbReference type="SUPFAM" id="SSF56487">
    <property type="entry name" value="SRCR-like"/>
    <property type="match status" value="1"/>
</dbReference>
<evidence type="ECO:0000256" key="3">
    <source>
        <dbReference type="ARBA" id="ARBA00023157"/>
    </source>
</evidence>
<keyword evidence="7" id="KW-1133">Transmembrane helix</keyword>
<dbReference type="InterPro" id="IPR002889">
    <property type="entry name" value="WSC_carb-bd"/>
</dbReference>
<feature type="domain" description="WSC" evidence="11">
    <location>
        <begin position="129"/>
        <end position="226"/>
    </location>
</feature>
<gene>
    <name evidence="12" type="ORF">HOLleu_24026</name>
</gene>
<evidence type="ECO:0000256" key="1">
    <source>
        <dbReference type="ARBA" id="ARBA00022729"/>
    </source>
</evidence>
<evidence type="ECO:0000313" key="12">
    <source>
        <dbReference type="EMBL" id="KAJ8033696.1"/>
    </source>
</evidence>
<dbReference type="Pfam" id="PF00084">
    <property type="entry name" value="Sushi"/>
    <property type="match status" value="1"/>
</dbReference>
<feature type="transmembrane region" description="Helical" evidence="7">
    <location>
        <begin position="442"/>
        <end position="465"/>
    </location>
</feature>
<evidence type="ECO:0000259" key="10">
    <source>
        <dbReference type="PROSITE" id="PS50923"/>
    </source>
</evidence>
<dbReference type="InterPro" id="IPR035976">
    <property type="entry name" value="Sushi/SCR/CCP_sf"/>
</dbReference>
<dbReference type="Gene3D" id="2.10.70.10">
    <property type="entry name" value="Complement Module, domain 1"/>
    <property type="match status" value="1"/>
</dbReference>
<dbReference type="Pfam" id="PF01822">
    <property type="entry name" value="WSC"/>
    <property type="match status" value="1"/>
</dbReference>
<evidence type="ECO:0000256" key="4">
    <source>
        <dbReference type="PROSITE-ProRule" id="PRU00196"/>
    </source>
</evidence>
<feature type="signal peptide" evidence="8">
    <location>
        <begin position="1"/>
        <end position="24"/>
    </location>
</feature>
<keyword evidence="13" id="KW-1185">Reference proteome</keyword>
<feature type="chain" id="PRO_5040450508" evidence="8">
    <location>
        <begin position="25"/>
        <end position="474"/>
    </location>
</feature>
<dbReference type="SMART" id="SM00032">
    <property type="entry name" value="CCP"/>
    <property type="match status" value="1"/>
</dbReference>
<dbReference type="Pfam" id="PF00530">
    <property type="entry name" value="SRCR"/>
    <property type="match status" value="1"/>
</dbReference>
<dbReference type="PROSITE" id="PS50287">
    <property type="entry name" value="SRCR_2"/>
    <property type="match status" value="1"/>
</dbReference>
<keyword evidence="2" id="KW-0677">Repeat</keyword>
<reference evidence="12" key="1">
    <citation type="submission" date="2021-10" db="EMBL/GenBank/DDBJ databases">
        <title>Tropical sea cucumber genome reveals ecological adaptation and Cuvierian tubules defense mechanism.</title>
        <authorList>
            <person name="Chen T."/>
        </authorList>
    </citation>
    <scope>NUCLEOTIDE SEQUENCE</scope>
    <source>
        <strain evidence="12">Nanhai2018</strain>
        <tissue evidence="12">Muscle</tissue>
    </source>
</reference>
<dbReference type="CDD" id="cd00033">
    <property type="entry name" value="CCP"/>
    <property type="match status" value="1"/>
</dbReference>
<evidence type="ECO:0000313" key="13">
    <source>
        <dbReference type="Proteomes" id="UP001152320"/>
    </source>
</evidence>
<dbReference type="EMBL" id="JAIZAY010000011">
    <property type="protein sequence ID" value="KAJ8033696.1"/>
    <property type="molecule type" value="Genomic_DNA"/>
</dbReference>
<dbReference type="Gene3D" id="3.10.250.10">
    <property type="entry name" value="SRCR-like domain"/>
    <property type="match status" value="1"/>
</dbReference>
<feature type="domain" description="Sushi" evidence="10">
    <location>
        <begin position="233"/>
        <end position="297"/>
    </location>
</feature>
<evidence type="ECO:0000256" key="8">
    <source>
        <dbReference type="SAM" id="SignalP"/>
    </source>
</evidence>
<feature type="region of interest" description="Disordered" evidence="6">
    <location>
        <begin position="298"/>
        <end position="319"/>
    </location>
</feature>
<dbReference type="SUPFAM" id="SSF57535">
    <property type="entry name" value="Complement control module/SCR domain"/>
    <property type="match status" value="1"/>
</dbReference>
<dbReference type="InterPro" id="IPR001190">
    <property type="entry name" value="SRCR"/>
</dbReference>
<comment type="caution">
    <text evidence="4">Lacks conserved residue(s) required for the propagation of feature annotation.</text>
</comment>
<name>A0A9Q1BW88_HOLLE</name>
<dbReference type="PROSITE" id="PS51212">
    <property type="entry name" value="WSC"/>
    <property type="match status" value="1"/>
</dbReference>
<evidence type="ECO:0000256" key="6">
    <source>
        <dbReference type="SAM" id="MobiDB-lite"/>
    </source>
</evidence>
<evidence type="ECO:0000259" key="9">
    <source>
        <dbReference type="PROSITE" id="PS50287"/>
    </source>
</evidence>
<dbReference type="PANTHER" id="PTHR19331">
    <property type="entry name" value="SCAVENGER RECEPTOR DOMAIN-CONTAINING"/>
    <property type="match status" value="1"/>
</dbReference>
<evidence type="ECO:0000256" key="5">
    <source>
        <dbReference type="PROSITE-ProRule" id="PRU00302"/>
    </source>
</evidence>